<evidence type="ECO:0000313" key="4">
    <source>
        <dbReference type="Proteomes" id="UP000240259"/>
    </source>
</evidence>
<dbReference type="GO" id="GO:0016747">
    <property type="term" value="F:acyltransferase activity, transferring groups other than amino-acyl groups"/>
    <property type="evidence" value="ECO:0007669"/>
    <property type="project" value="InterPro"/>
</dbReference>
<organism evidence="3 4">
    <name type="scientific">Mesorhizobium helmanticense</name>
    <dbReference type="NCBI Taxonomy" id="1776423"/>
    <lineage>
        <taxon>Bacteria</taxon>
        <taxon>Pseudomonadati</taxon>
        <taxon>Pseudomonadota</taxon>
        <taxon>Alphaproteobacteria</taxon>
        <taxon>Hyphomicrobiales</taxon>
        <taxon>Phyllobacteriaceae</taxon>
        <taxon>Mesorhizobium</taxon>
    </lineage>
</organism>
<name>A0A2T4IPQ0_9HYPH</name>
<dbReference type="GO" id="GO:0016020">
    <property type="term" value="C:membrane"/>
    <property type="evidence" value="ECO:0007669"/>
    <property type="project" value="TreeGrafter"/>
</dbReference>
<dbReference type="OrthoDB" id="9796461at2"/>
<feature type="transmembrane region" description="Helical" evidence="1">
    <location>
        <begin position="227"/>
        <end position="244"/>
    </location>
</feature>
<feature type="transmembrane region" description="Helical" evidence="1">
    <location>
        <begin position="250"/>
        <end position="272"/>
    </location>
</feature>
<keyword evidence="1" id="KW-0472">Membrane</keyword>
<gene>
    <name evidence="3" type="ORF">C9427_26000</name>
</gene>
<dbReference type="EMBL" id="PZJX01000047">
    <property type="protein sequence ID" value="PTE07573.1"/>
    <property type="molecule type" value="Genomic_DNA"/>
</dbReference>
<feature type="transmembrane region" description="Helical" evidence="1">
    <location>
        <begin position="60"/>
        <end position="81"/>
    </location>
</feature>
<evidence type="ECO:0000259" key="2">
    <source>
        <dbReference type="Pfam" id="PF01757"/>
    </source>
</evidence>
<evidence type="ECO:0000313" key="3">
    <source>
        <dbReference type="EMBL" id="PTE07573.1"/>
    </source>
</evidence>
<comment type="caution">
    <text evidence="3">The sequence shown here is derived from an EMBL/GenBank/DDBJ whole genome shotgun (WGS) entry which is preliminary data.</text>
</comment>
<feature type="transmembrane region" description="Helical" evidence="1">
    <location>
        <begin position="284"/>
        <end position="302"/>
    </location>
</feature>
<dbReference type="RefSeq" id="WP_107651914.1">
    <property type="nucleotide sequence ID" value="NZ_PZJX01000047.1"/>
</dbReference>
<reference evidence="3 4" key="1">
    <citation type="submission" date="2018-03" db="EMBL/GenBank/DDBJ databases">
        <title>Genome sequence of the symbiotic type strain Mesorhizobium helmanticense CSLC115NT isolated from Lotus corniculatus nodules.</title>
        <authorList>
            <person name="Sannazzaro A.I."/>
            <person name="Torres Tejerizo G.A."/>
            <person name="Dip D."/>
            <person name="Caballero M."/>
            <person name="Pistorio M."/>
            <person name="Estrella M.J."/>
        </authorList>
    </citation>
    <scope>NUCLEOTIDE SEQUENCE [LARGE SCALE GENOMIC DNA]</scope>
    <source>
        <strain evidence="3 4">CSLC115N</strain>
    </source>
</reference>
<dbReference type="PANTHER" id="PTHR23028:SF131">
    <property type="entry name" value="BLR2367 PROTEIN"/>
    <property type="match status" value="1"/>
</dbReference>
<proteinExistence type="predicted"/>
<dbReference type="InterPro" id="IPR002656">
    <property type="entry name" value="Acyl_transf_3_dom"/>
</dbReference>
<keyword evidence="1" id="KW-0812">Transmembrane</keyword>
<dbReference type="AlphaFoldDB" id="A0A2T4IPQ0"/>
<evidence type="ECO:0000256" key="1">
    <source>
        <dbReference type="SAM" id="Phobius"/>
    </source>
</evidence>
<dbReference type="InterPro" id="IPR050879">
    <property type="entry name" value="Acyltransferase_3"/>
</dbReference>
<feature type="transmembrane region" description="Helical" evidence="1">
    <location>
        <begin position="154"/>
        <end position="172"/>
    </location>
</feature>
<dbReference type="Proteomes" id="UP000240259">
    <property type="component" value="Unassembled WGS sequence"/>
</dbReference>
<protein>
    <recommendedName>
        <fullName evidence="2">Acyltransferase 3 domain-containing protein</fullName>
    </recommendedName>
</protein>
<feature type="transmembrane region" description="Helical" evidence="1">
    <location>
        <begin position="101"/>
        <end position="120"/>
    </location>
</feature>
<feature type="transmembrane region" description="Helical" evidence="1">
    <location>
        <begin position="314"/>
        <end position="337"/>
    </location>
</feature>
<keyword evidence="4" id="KW-1185">Reference proteome</keyword>
<dbReference type="Pfam" id="PF01757">
    <property type="entry name" value="Acyl_transf_3"/>
    <property type="match status" value="1"/>
</dbReference>
<feature type="transmembrane region" description="Helical" evidence="1">
    <location>
        <begin position="202"/>
        <end position="220"/>
    </location>
</feature>
<dbReference type="PANTHER" id="PTHR23028">
    <property type="entry name" value="ACETYLTRANSFERASE"/>
    <property type="match status" value="1"/>
</dbReference>
<feature type="transmembrane region" description="Helical" evidence="1">
    <location>
        <begin position="179"/>
        <end position="196"/>
    </location>
</feature>
<dbReference type="GO" id="GO:0000271">
    <property type="term" value="P:polysaccharide biosynthetic process"/>
    <property type="evidence" value="ECO:0007669"/>
    <property type="project" value="TreeGrafter"/>
</dbReference>
<accession>A0A2T4IPQ0</accession>
<sequence length="380" mass="42470">MTARPLQRYHLVDISRGAAALAVLIYHYQHFYFPQAGVDPIAGDSSMLPWHGALWIFYDYGYWAVQFFWIISGFVFAATYIDHPVGGGDFFIRRFARLYPLHFATLILVAVLQFCSSMAVGHEQIYEHNDAYHFTLNLFMASAWGFEKDLSFNGPVWSLSAEVVVYFVFFWSLPRLRRYPALTTAIGVFAPLAMLAQHVASPVVQCAFLFYLGVAVFLLLRKSVTLAIVGAVSALLFVSVAQALPIPVSFQVVVAFIGLVLVTAIIDTTGIYRSGWLKWFGDATYGSYLLHVPLQIAINTTLDFFRINRPEVASNPLCLVAFVGVVFGLAALSFRYFEKPFDQGIRKRYARLGLSARYSGTFIRSADVPGQGTSDIRTDP</sequence>
<keyword evidence="1" id="KW-1133">Transmembrane helix</keyword>
<feature type="domain" description="Acyltransferase 3" evidence="2">
    <location>
        <begin position="12"/>
        <end position="330"/>
    </location>
</feature>